<keyword evidence="2" id="KW-1185">Reference proteome</keyword>
<accession>A0ACC3CB27</accession>
<sequence length="367" mass="37535">MEQTTRQMCPPPAFAYQPGERTRRVSRNARAHAPPPSASSSRLSGGGVGGGDGGGGGGRSLPASADADPMRHTLVLVLVTMPSGAGSDCSSPLPSLAQEWWEQAPLTGWPRRAGRPARGWRWQCWREACVVGTAPPRCRVPLGRGREENVSDDSSGWTYCASVGGMGAGGTDGLRQRVSRRRAEVVVAVGGRFADGSFACAAATAVAAAAAAAVAAVTATARVPVADVAAWAVGAQGRVAATVGGWARRRGGGGSAERAVNVGARSAHPSAPIEALAAPKRANVCVAFTPPWHAPSGAPTTPGGTTLSIRAEGARCASCGAVLTPSRWGPRRRAARPAGRRPTPPPPSRLIDTPRRGPSRPRRGSGT</sequence>
<organism evidence="1 2">
    <name type="scientific">Pyropia yezoensis</name>
    <name type="common">Susabi-nori</name>
    <name type="synonym">Porphyra yezoensis</name>
    <dbReference type="NCBI Taxonomy" id="2788"/>
    <lineage>
        <taxon>Eukaryota</taxon>
        <taxon>Rhodophyta</taxon>
        <taxon>Bangiophyceae</taxon>
        <taxon>Bangiales</taxon>
        <taxon>Bangiaceae</taxon>
        <taxon>Pyropia</taxon>
    </lineage>
</organism>
<gene>
    <name evidence="1" type="ORF">I4F81_009991</name>
</gene>
<protein>
    <submittedName>
        <fullName evidence="1">Uncharacterized protein</fullName>
    </submittedName>
</protein>
<evidence type="ECO:0000313" key="1">
    <source>
        <dbReference type="EMBL" id="KAK1867484.1"/>
    </source>
</evidence>
<comment type="caution">
    <text evidence="1">The sequence shown here is derived from an EMBL/GenBank/DDBJ whole genome shotgun (WGS) entry which is preliminary data.</text>
</comment>
<proteinExistence type="predicted"/>
<dbReference type="Proteomes" id="UP000798662">
    <property type="component" value="Chromosome 3"/>
</dbReference>
<name>A0ACC3CB27_PYRYE</name>
<reference evidence="1" key="1">
    <citation type="submission" date="2019-11" db="EMBL/GenBank/DDBJ databases">
        <title>Nori genome reveals adaptations in red seaweeds to the harsh intertidal environment.</title>
        <authorList>
            <person name="Wang D."/>
            <person name="Mao Y."/>
        </authorList>
    </citation>
    <scope>NUCLEOTIDE SEQUENCE</scope>
    <source>
        <tissue evidence="1">Gametophyte</tissue>
    </source>
</reference>
<evidence type="ECO:0000313" key="2">
    <source>
        <dbReference type="Proteomes" id="UP000798662"/>
    </source>
</evidence>
<dbReference type="EMBL" id="CM020620">
    <property type="protein sequence ID" value="KAK1867484.1"/>
    <property type="molecule type" value="Genomic_DNA"/>
</dbReference>